<evidence type="ECO:0000256" key="3">
    <source>
        <dbReference type="ARBA" id="ARBA00022439"/>
    </source>
</evidence>
<evidence type="ECO:0000313" key="15">
    <source>
        <dbReference type="EMBL" id="KAJ7305324.1"/>
    </source>
</evidence>
<dbReference type="PRINTS" id="PR01797">
    <property type="entry name" value="SAPOSIN"/>
</dbReference>
<evidence type="ECO:0000256" key="8">
    <source>
        <dbReference type="ARBA" id="ARBA00023157"/>
    </source>
</evidence>
<dbReference type="SUPFAM" id="SSF47862">
    <property type="entry name" value="Saposin"/>
    <property type="match status" value="3"/>
</dbReference>
<evidence type="ECO:0000259" key="13">
    <source>
        <dbReference type="PROSITE" id="PS50015"/>
    </source>
</evidence>
<dbReference type="PROSITE" id="PS50015">
    <property type="entry name" value="SAP_B"/>
    <property type="match status" value="3"/>
</dbReference>
<dbReference type="GO" id="GO:0016020">
    <property type="term" value="C:membrane"/>
    <property type="evidence" value="ECO:0007669"/>
    <property type="project" value="GOC"/>
</dbReference>
<dbReference type="OrthoDB" id="8889685at2759"/>
<feature type="domain" description="Saposin B-type" evidence="13">
    <location>
        <begin position="83"/>
        <end position="167"/>
    </location>
</feature>
<dbReference type="GO" id="GO:0005576">
    <property type="term" value="C:extracellular region"/>
    <property type="evidence" value="ECO:0007669"/>
    <property type="project" value="UniProtKB-SubCell"/>
</dbReference>
<evidence type="ECO:0000256" key="7">
    <source>
        <dbReference type="ARBA" id="ARBA00022737"/>
    </source>
</evidence>
<dbReference type="InterPro" id="IPR008138">
    <property type="entry name" value="SapB_2"/>
</dbReference>
<dbReference type="PANTHER" id="PTHR11480:SF33">
    <property type="entry name" value="PULMONARY SURFACTANT-ASSOCIATED PROTEIN B"/>
    <property type="match status" value="1"/>
</dbReference>
<keyword evidence="5" id="KW-0305">Gaseous exchange</keyword>
<evidence type="ECO:0000256" key="12">
    <source>
        <dbReference type="ARBA" id="ARBA00041785"/>
    </source>
</evidence>
<dbReference type="InterPro" id="IPR003119">
    <property type="entry name" value="SAP_A"/>
</dbReference>
<dbReference type="Pfam" id="PF02199">
    <property type="entry name" value="SapA"/>
    <property type="match status" value="2"/>
</dbReference>
<dbReference type="GO" id="GO:0007585">
    <property type="term" value="P:respiratory gaseous exchange by respiratory system"/>
    <property type="evidence" value="ECO:0007669"/>
    <property type="project" value="UniProtKB-KW"/>
</dbReference>
<keyword evidence="16" id="KW-1185">Reference proteome</keyword>
<keyword evidence="7" id="KW-0677">Repeat</keyword>
<evidence type="ECO:0000256" key="6">
    <source>
        <dbReference type="ARBA" id="ARBA00022729"/>
    </source>
</evidence>
<evidence type="ECO:0000313" key="16">
    <source>
        <dbReference type="Proteomes" id="UP001142489"/>
    </source>
</evidence>
<keyword evidence="6" id="KW-0732">Signal</keyword>
<dbReference type="PROSITE" id="PS51110">
    <property type="entry name" value="SAP_A"/>
    <property type="match status" value="2"/>
</dbReference>
<evidence type="ECO:0000256" key="9">
    <source>
        <dbReference type="ARBA" id="ARBA00023180"/>
    </source>
</evidence>
<feature type="domain" description="Saposin A-type" evidence="14">
    <location>
        <begin position="381"/>
        <end position="417"/>
    </location>
</feature>
<dbReference type="InterPro" id="IPR051428">
    <property type="entry name" value="Sphingo_Act-Surfact_Prot"/>
</dbReference>
<proteinExistence type="predicted"/>
<evidence type="ECO:0000259" key="14">
    <source>
        <dbReference type="PROSITE" id="PS51110"/>
    </source>
</evidence>
<dbReference type="InterPro" id="IPR008139">
    <property type="entry name" value="SaposinB_dom"/>
</dbReference>
<dbReference type="SMART" id="SM00162">
    <property type="entry name" value="SAPA"/>
    <property type="match status" value="2"/>
</dbReference>
<keyword evidence="9" id="KW-0325">Glycoprotein</keyword>
<dbReference type="SMART" id="SM00741">
    <property type="entry name" value="SapB"/>
    <property type="match status" value="3"/>
</dbReference>
<dbReference type="InterPro" id="IPR011001">
    <property type="entry name" value="Saposin-like"/>
</dbReference>
<dbReference type="PANTHER" id="PTHR11480">
    <property type="entry name" value="SAPOSIN-RELATED"/>
    <property type="match status" value="1"/>
</dbReference>
<dbReference type="InterPro" id="IPR007856">
    <property type="entry name" value="SapB_1"/>
</dbReference>
<comment type="function">
    <text evidence="10">Pulmonary surfactant-associated proteins promote alveolar stability by lowering the surface tension at the air-liquid interface in the peripheral air spaces. SP-B increases the collapse pressure of palmitic acid to nearly 70 millinewtons per meter.</text>
</comment>
<keyword evidence="8" id="KW-1015">Disulfide bond</keyword>
<protein>
    <recommendedName>
        <fullName evidence="11">Pulmonary surfactant-associated protein B</fullName>
    </recommendedName>
    <alternativeName>
        <fullName evidence="12">Pulmonary surfactant-associated proteolipid SPL(Phe)</fullName>
    </alternativeName>
</protein>
<comment type="caution">
    <text evidence="15">The sequence shown here is derived from an EMBL/GenBank/DDBJ whole genome shotgun (WGS) entry which is preliminary data.</text>
</comment>
<evidence type="ECO:0000256" key="10">
    <source>
        <dbReference type="ARBA" id="ARBA00037221"/>
    </source>
</evidence>
<dbReference type="AlphaFoldDB" id="A0A9Q0X9Q6"/>
<evidence type="ECO:0000256" key="11">
    <source>
        <dbReference type="ARBA" id="ARBA00041094"/>
    </source>
</evidence>
<dbReference type="Gene3D" id="1.10.225.10">
    <property type="entry name" value="Saposin-like"/>
    <property type="match status" value="3"/>
</dbReference>
<keyword evidence="3" id="KW-0767">Surface film</keyword>
<accession>A0A9Q0X9Q6</accession>
<dbReference type="EMBL" id="JAPFRF010000022">
    <property type="protein sequence ID" value="KAJ7305324.1"/>
    <property type="molecule type" value="Genomic_DNA"/>
</dbReference>
<dbReference type="GO" id="GO:0005764">
    <property type="term" value="C:lysosome"/>
    <property type="evidence" value="ECO:0007669"/>
    <property type="project" value="InterPro"/>
</dbReference>
<comment type="subcellular location">
    <subcellularLocation>
        <location evidence="1">Secreted</location>
        <location evidence="1">Extracellular space</location>
        <location evidence="1">Surface film</location>
    </subcellularLocation>
</comment>
<comment type="subunit">
    <text evidence="2">Homodimer; disulfide-linked.</text>
</comment>
<feature type="domain" description="Saposin B-type" evidence="13">
    <location>
        <begin position="297"/>
        <end position="379"/>
    </location>
</feature>
<keyword evidence="4" id="KW-0964">Secreted</keyword>
<gene>
    <name evidence="15" type="ORF">JRQ81_011243</name>
</gene>
<feature type="domain" description="Saposin A-type" evidence="14">
    <location>
        <begin position="43"/>
        <end position="83"/>
    </location>
</feature>
<sequence length="417" mass="45774">MQFLKSLRCMQGSRTSPVDLARSLQILPDPSLAEWTRMPWGALAKPEDRCAEGPAYWCRNPVTALQCRALEHCLQEGWSPAASEDTCADCKQVVTILIRMAKESSFKKAIQKYLEDECTSLPLQTLVPRCQTLVDTYYALFIATLEGQMVSQAVGLCPSAPSGNKDTSNPLMPELQRLLWPPEGKALLPPHIRTQGGAAEELPIPLPMCWLCRNFMGKVESLIPKATISKSLAQLCRALPIAATGLCECMVERYSVVLVDMIVEKLGPRLICGMMRMCVAEEDDRQEMPQGGAAPSPVGSCQTCLALSEQTKASLRAMNGTTQAEMEVALLTACANSFLGWQECKSFLRQHQPLLFTLLAKPWSSKTTCQELGACVAEEEPPGVDTACARGPLYWCSSLRAAEQCKAVHHCQAHVWP</sequence>
<evidence type="ECO:0000256" key="4">
    <source>
        <dbReference type="ARBA" id="ARBA00022525"/>
    </source>
</evidence>
<evidence type="ECO:0000256" key="5">
    <source>
        <dbReference type="ARBA" id="ARBA00022713"/>
    </source>
</evidence>
<feature type="domain" description="Saposin B-type" evidence="13">
    <location>
        <begin position="205"/>
        <end position="282"/>
    </location>
</feature>
<organism evidence="15 16">
    <name type="scientific">Phrynocephalus forsythii</name>
    <dbReference type="NCBI Taxonomy" id="171643"/>
    <lineage>
        <taxon>Eukaryota</taxon>
        <taxon>Metazoa</taxon>
        <taxon>Chordata</taxon>
        <taxon>Craniata</taxon>
        <taxon>Vertebrata</taxon>
        <taxon>Euteleostomi</taxon>
        <taxon>Lepidosauria</taxon>
        <taxon>Squamata</taxon>
        <taxon>Bifurcata</taxon>
        <taxon>Unidentata</taxon>
        <taxon>Episquamata</taxon>
        <taxon>Toxicofera</taxon>
        <taxon>Iguania</taxon>
        <taxon>Acrodonta</taxon>
        <taxon>Agamidae</taxon>
        <taxon>Agaminae</taxon>
        <taxon>Phrynocephalus</taxon>
    </lineage>
</organism>
<dbReference type="InterPro" id="IPR008373">
    <property type="entry name" value="Saposin"/>
</dbReference>
<evidence type="ECO:0000256" key="1">
    <source>
        <dbReference type="ARBA" id="ARBA00004364"/>
    </source>
</evidence>
<dbReference type="Pfam" id="PF03489">
    <property type="entry name" value="SapB_2"/>
    <property type="match status" value="2"/>
</dbReference>
<reference evidence="15" key="1">
    <citation type="journal article" date="2023" name="DNA Res.">
        <title>Chromosome-level genome assembly of Phrynocephalus forsythii using third-generation DNA sequencing and Hi-C analysis.</title>
        <authorList>
            <person name="Qi Y."/>
            <person name="Zhao W."/>
            <person name="Zhao Y."/>
            <person name="Niu C."/>
            <person name="Cao S."/>
            <person name="Zhang Y."/>
        </authorList>
    </citation>
    <scope>NUCLEOTIDE SEQUENCE</scope>
    <source>
        <tissue evidence="15">Muscle</tissue>
    </source>
</reference>
<dbReference type="GO" id="GO:0005771">
    <property type="term" value="C:multivesicular body"/>
    <property type="evidence" value="ECO:0007669"/>
    <property type="project" value="TreeGrafter"/>
</dbReference>
<dbReference type="Proteomes" id="UP001142489">
    <property type="component" value="Unassembled WGS sequence"/>
</dbReference>
<name>A0A9Q0X9Q6_9SAUR</name>
<dbReference type="Pfam" id="PF05184">
    <property type="entry name" value="SapB_1"/>
    <property type="match status" value="1"/>
</dbReference>
<evidence type="ECO:0000256" key="2">
    <source>
        <dbReference type="ARBA" id="ARBA00011748"/>
    </source>
</evidence>
<dbReference type="GO" id="GO:0006665">
    <property type="term" value="P:sphingolipid metabolic process"/>
    <property type="evidence" value="ECO:0007669"/>
    <property type="project" value="InterPro"/>
</dbReference>